<proteinExistence type="predicted"/>
<evidence type="ECO:0000313" key="4">
    <source>
        <dbReference type="Proteomes" id="UP001209878"/>
    </source>
</evidence>
<name>A0AAD9KZU6_RIDPI</name>
<dbReference type="Proteomes" id="UP001209878">
    <property type="component" value="Unassembled WGS sequence"/>
</dbReference>
<gene>
    <name evidence="3" type="ORF">NP493_466g05009</name>
</gene>
<protein>
    <recommendedName>
        <fullName evidence="2">MRN complex-interacting protein N-terminal domain-containing protein</fullName>
    </recommendedName>
</protein>
<feature type="compositionally biased region" description="Acidic residues" evidence="1">
    <location>
        <begin position="300"/>
        <end position="313"/>
    </location>
</feature>
<feature type="region of interest" description="Disordered" evidence="1">
    <location>
        <begin position="298"/>
        <end position="332"/>
    </location>
</feature>
<dbReference type="GO" id="GO:0005634">
    <property type="term" value="C:nucleus"/>
    <property type="evidence" value="ECO:0007669"/>
    <property type="project" value="TreeGrafter"/>
</dbReference>
<feature type="domain" description="MRN complex-interacting protein N-terminal" evidence="2">
    <location>
        <begin position="7"/>
        <end position="69"/>
    </location>
</feature>
<dbReference type="Pfam" id="PF15749">
    <property type="entry name" value="MRNIP"/>
    <property type="match status" value="1"/>
</dbReference>
<organism evidence="3 4">
    <name type="scientific">Ridgeia piscesae</name>
    <name type="common">Tubeworm</name>
    <dbReference type="NCBI Taxonomy" id="27915"/>
    <lineage>
        <taxon>Eukaryota</taxon>
        <taxon>Metazoa</taxon>
        <taxon>Spiralia</taxon>
        <taxon>Lophotrochozoa</taxon>
        <taxon>Annelida</taxon>
        <taxon>Polychaeta</taxon>
        <taxon>Sedentaria</taxon>
        <taxon>Canalipalpata</taxon>
        <taxon>Sabellida</taxon>
        <taxon>Siboglinidae</taxon>
        <taxon>Ridgeia</taxon>
    </lineage>
</organism>
<dbReference type="InterPro" id="IPR032739">
    <property type="entry name" value="MRNIP"/>
</dbReference>
<dbReference type="PANTHER" id="PTHR15863">
    <property type="entry name" value="MRN COMPLEX-INTERACTING PROTEIN"/>
    <property type="match status" value="1"/>
</dbReference>
<dbReference type="GO" id="GO:0007095">
    <property type="term" value="P:mitotic G2 DNA damage checkpoint signaling"/>
    <property type="evidence" value="ECO:0007669"/>
    <property type="project" value="TreeGrafter"/>
</dbReference>
<sequence length="332" mass="37215">MPQVFHVLRCYSCKTFQVHQVKKATRWSCKLCGGKQSVKNVYGEGSGADCRRHVQKLNMLRAAAEEPTLPPRAQTHEILPPTYEALPPTHETACYVIVSKWGQYVTQVDDKEGLDDDTSNDVKFTLDRRTFDESKRKRIHPDRVVRVQKRKCSNGVAQPGNSQHRAVYMSSGSCSYPGEFKPTPQLDTSRNIAHQPCVDQVTDISTDMPTQSTEGILGDNISSVTHAQVFCDRTGFLSESTNTIHASRNVLLSRHPDRHQNTKAVVPALSGDCKQRVKKDRNLEKELLAAGSKWAQFITPEEDADSSDGEASESEQSTFPDYNENIPNIRRL</sequence>
<dbReference type="AlphaFoldDB" id="A0AAD9KZU6"/>
<dbReference type="GO" id="GO:0003682">
    <property type="term" value="F:chromatin binding"/>
    <property type="evidence" value="ECO:0007669"/>
    <property type="project" value="TreeGrafter"/>
</dbReference>
<evidence type="ECO:0000256" key="1">
    <source>
        <dbReference type="SAM" id="MobiDB-lite"/>
    </source>
</evidence>
<reference evidence="3" key="1">
    <citation type="journal article" date="2023" name="Mol. Biol. Evol.">
        <title>Third-Generation Sequencing Reveals the Adaptive Role of the Epigenome in Three Deep-Sea Polychaetes.</title>
        <authorList>
            <person name="Perez M."/>
            <person name="Aroh O."/>
            <person name="Sun Y."/>
            <person name="Lan Y."/>
            <person name="Juniper S.K."/>
            <person name="Young C.R."/>
            <person name="Angers B."/>
            <person name="Qian P.Y."/>
        </authorList>
    </citation>
    <scope>NUCLEOTIDE SEQUENCE</scope>
    <source>
        <strain evidence="3">R07B-5</strain>
    </source>
</reference>
<comment type="caution">
    <text evidence="3">The sequence shown here is derived from an EMBL/GenBank/DDBJ whole genome shotgun (WGS) entry which is preliminary data.</text>
</comment>
<dbReference type="InterPro" id="IPR049472">
    <property type="entry name" value="MRNIP_N"/>
</dbReference>
<dbReference type="PANTHER" id="PTHR15863:SF2">
    <property type="entry name" value="MRN COMPLEX-INTERACTING PROTEIN"/>
    <property type="match status" value="1"/>
</dbReference>
<evidence type="ECO:0000259" key="2">
    <source>
        <dbReference type="Pfam" id="PF15749"/>
    </source>
</evidence>
<dbReference type="EMBL" id="JAODUO010000465">
    <property type="protein sequence ID" value="KAK2179940.1"/>
    <property type="molecule type" value="Genomic_DNA"/>
</dbReference>
<accession>A0AAD9KZU6</accession>
<evidence type="ECO:0000313" key="3">
    <source>
        <dbReference type="EMBL" id="KAK2179940.1"/>
    </source>
</evidence>
<keyword evidence="4" id="KW-1185">Reference proteome</keyword>